<dbReference type="PANTHER" id="PTHR30535">
    <property type="entry name" value="VITAMIN B12-BINDING PROTEIN"/>
    <property type="match status" value="1"/>
</dbReference>
<evidence type="ECO:0000259" key="2">
    <source>
        <dbReference type="PROSITE" id="PS50983"/>
    </source>
</evidence>
<sequence length="291" mass="30458">MAVSAGFRAALAGAVLVPVALSAALAGAPDGRPARIVSLNLCTDELALRLADPDRLVSVTWLSQDPRNGNLAEAARRHRANHGLVEEILPLAPDLVVAGRYTTRHAVAMLKRAGIRVVEFDIPKDLTGVKAQIVDFAAAIGEPARGRALVAQMDAELARLALSDPRAAVPRAFVLRPNGFTPGRGSLVDDVLTAAGFDNLGASLDLGAYAQVPLERVVLERADALIVDTEPDGPPSLATAVLTHPILRALSPRPRLISIPSRLWTCAGPSVVAAIARLRSAAADLQKGGRP</sequence>
<dbReference type="Pfam" id="PF01497">
    <property type="entry name" value="Peripla_BP_2"/>
    <property type="match status" value="1"/>
</dbReference>
<reference evidence="3 4" key="1">
    <citation type="submission" date="2019-03" db="EMBL/GenBank/DDBJ databases">
        <title>Genomic Encyclopedia of Type Strains, Phase IV (KMG-IV): sequencing the most valuable type-strain genomes for metagenomic binning, comparative biology and taxonomic classification.</title>
        <authorList>
            <person name="Goeker M."/>
        </authorList>
    </citation>
    <scope>NUCLEOTIDE SEQUENCE [LARGE SCALE GENOMIC DNA]</scope>
    <source>
        <strain evidence="3 4">DSM 25903</strain>
    </source>
</reference>
<gene>
    <name evidence="3" type="ORF">EV668_3786</name>
</gene>
<evidence type="ECO:0000256" key="1">
    <source>
        <dbReference type="SAM" id="SignalP"/>
    </source>
</evidence>
<feature type="chain" id="PRO_5020309113" evidence="1">
    <location>
        <begin position="29"/>
        <end position="291"/>
    </location>
</feature>
<dbReference type="Proteomes" id="UP000295122">
    <property type="component" value="Unassembled WGS sequence"/>
</dbReference>
<name>A0A4R7BZ09_9HYPH</name>
<dbReference type="OrthoDB" id="1632039at2"/>
<proteinExistence type="predicted"/>
<evidence type="ECO:0000313" key="4">
    <source>
        <dbReference type="Proteomes" id="UP000295122"/>
    </source>
</evidence>
<keyword evidence="1" id="KW-0732">Signal</keyword>
<dbReference type="EMBL" id="SNZR01000014">
    <property type="protein sequence ID" value="TDR89296.1"/>
    <property type="molecule type" value="Genomic_DNA"/>
</dbReference>
<dbReference type="AlphaFoldDB" id="A0A4R7BZ09"/>
<dbReference type="InterPro" id="IPR002491">
    <property type="entry name" value="ABC_transptr_periplasmic_BD"/>
</dbReference>
<feature type="signal peptide" evidence="1">
    <location>
        <begin position="1"/>
        <end position="28"/>
    </location>
</feature>
<dbReference type="InterPro" id="IPR050902">
    <property type="entry name" value="ABC_Transporter_SBP"/>
</dbReference>
<accession>A0A4R7BZ09</accession>
<feature type="domain" description="Fe/B12 periplasmic-binding" evidence="2">
    <location>
        <begin position="35"/>
        <end position="289"/>
    </location>
</feature>
<dbReference type="PROSITE" id="PS50983">
    <property type="entry name" value="FE_B12_PBP"/>
    <property type="match status" value="1"/>
</dbReference>
<evidence type="ECO:0000313" key="3">
    <source>
        <dbReference type="EMBL" id="TDR89296.1"/>
    </source>
</evidence>
<dbReference type="Gene3D" id="3.40.50.1980">
    <property type="entry name" value="Nitrogenase molybdenum iron protein domain"/>
    <property type="match status" value="2"/>
</dbReference>
<protein>
    <submittedName>
        <fullName evidence="3">Iron complex transport system substrate-binding protein</fullName>
    </submittedName>
</protein>
<dbReference type="RefSeq" id="WP_133772911.1">
    <property type="nucleotide sequence ID" value="NZ_SNZR01000014.1"/>
</dbReference>
<organism evidence="3 4">
    <name type="scientific">Enterovirga rhinocerotis</name>
    <dbReference type="NCBI Taxonomy" id="1339210"/>
    <lineage>
        <taxon>Bacteria</taxon>
        <taxon>Pseudomonadati</taxon>
        <taxon>Pseudomonadota</taxon>
        <taxon>Alphaproteobacteria</taxon>
        <taxon>Hyphomicrobiales</taxon>
        <taxon>Methylobacteriaceae</taxon>
        <taxon>Enterovirga</taxon>
    </lineage>
</organism>
<dbReference type="SUPFAM" id="SSF53807">
    <property type="entry name" value="Helical backbone' metal receptor"/>
    <property type="match status" value="1"/>
</dbReference>
<dbReference type="PANTHER" id="PTHR30535:SF34">
    <property type="entry name" value="MOLYBDATE-BINDING PROTEIN MOLA"/>
    <property type="match status" value="1"/>
</dbReference>
<comment type="caution">
    <text evidence="3">The sequence shown here is derived from an EMBL/GenBank/DDBJ whole genome shotgun (WGS) entry which is preliminary data.</text>
</comment>
<keyword evidence="4" id="KW-1185">Reference proteome</keyword>